<dbReference type="Gene3D" id="6.10.160.20">
    <property type="match status" value="1"/>
</dbReference>
<evidence type="ECO:0000313" key="3">
    <source>
        <dbReference type="EMBL" id="KAF2152001.1"/>
    </source>
</evidence>
<dbReference type="Proteomes" id="UP000799439">
    <property type="component" value="Unassembled WGS sequence"/>
</dbReference>
<dbReference type="InterPro" id="IPR038291">
    <property type="entry name" value="SAP30_C_sf"/>
</dbReference>
<keyword evidence="4" id="KW-1185">Reference proteome</keyword>
<accession>A0A9P4J0B7</accession>
<organism evidence="3 4">
    <name type="scientific">Myriangium duriaei CBS 260.36</name>
    <dbReference type="NCBI Taxonomy" id="1168546"/>
    <lineage>
        <taxon>Eukaryota</taxon>
        <taxon>Fungi</taxon>
        <taxon>Dikarya</taxon>
        <taxon>Ascomycota</taxon>
        <taxon>Pezizomycotina</taxon>
        <taxon>Dothideomycetes</taxon>
        <taxon>Dothideomycetidae</taxon>
        <taxon>Myriangiales</taxon>
        <taxon>Myriangiaceae</taxon>
        <taxon>Myriangium</taxon>
    </lineage>
</organism>
<dbReference type="InterPro" id="IPR025718">
    <property type="entry name" value="SAP30_Sin3-bd"/>
</dbReference>
<gene>
    <name evidence="3" type="ORF">K461DRAFT_294859</name>
</gene>
<sequence length="186" mass="20081">MAPPKKPTQDDSSSSSRTPGEKSAKANGKKAVTSHPNGATSILRDIANAEHDNAAGQSSAENKGLSWSHEPLENLQAYKFAHRLPVPSPWTHPYRQAVLTSGFGQTSPSSVGKRRLRAQREQKKSIVGPSSSSSSRQDLGNAVRKHFNAAPADESAIIAAMVYKVHNQDKAFRLRSRPEKSKTSAT</sequence>
<evidence type="ECO:0000259" key="2">
    <source>
        <dbReference type="Pfam" id="PF13867"/>
    </source>
</evidence>
<dbReference type="AlphaFoldDB" id="A0A9P4J0B7"/>
<protein>
    <recommendedName>
        <fullName evidence="2">Histone deacetylase complex subunit SAP30 Sin3 binding domain-containing protein</fullName>
    </recommendedName>
</protein>
<reference evidence="3" key="1">
    <citation type="journal article" date="2020" name="Stud. Mycol.">
        <title>101 Dothideomycetes genomes: a test case for predicting lifestyles and emergence of pathogens.</title>
        <authorList>
            <person name="Haridas S."/>
            <person name="Albert R."/>
            <person name="Binder M."/>
            <person name="Bloem J."/>
            <person name="Labutti K."/>
            <person name="Salamov A."/>
            <person name="Andreopoulos B."/>
            <person name="Baker S."/>
            <person name="Barry K."/>
            <person name="Bills G."/>
            <person name="Bluhm B."/>
            <person name="Cannon C."/>
            <person name="Castanera R."/>
            <person name="Culley D."/>
            <person name="Daum C."/>
            <person name="Ezra D."/>
            <person name="Gonzalez J."/>
            <person name="Henrissat B."/>
            <person name="Kuo A."/>
            <person name="Liang C."/>
            <person name="Lipzen A."/>
            <person name="Lutzoni F."/>
            <person name="Magnuson J."/>
            <person name="Mondo S."/>
            <person name="Nolan M."/>
            <person name="Ohm R."/>
            <person name="Pangilinan J."/>
            <person name="Park H.-J."/>
            <person name="Ramirez L."/>
            <person name="Alfaro M."/>
            <person name="Sun H."/>
            <person name="Tritt A."/>
            <person name="Yoshinaga Y."/>
            <person name="Zwiers L.-H."/>
            <person name="Turgeon B."/>
            <person name="Goodwin S."/>
            <person name="Spatafora J."/>
            <person name="Crous P."/>
            <person name="Grigoriev I."/>
        </authorList>
    </citation>
    <scope>NUCLEOTIDE SEQUENCE</scope>
    <source>
        <strain evidence="3">CBS 260.36</strain>
    </source>
</reference>
<feature type="region of interest" description="Disordered" evidence="1">
    <location>
        <begin position="100"/>
        <end position="144"/>
    </location>
</feature>
<proteinExistence type="predicted"/>
<comment type="caution">
    <text evidence="3">The sequence shown here is derived from an EMBL/GenBank/DDBJ whole genome shotgun (WGS) entry which is preliminary data.</text>
</comment>
<feature type="compositionally biased region" description="Polar residues" evidence="1">
    <location>
        <begin position="100"/>
        <end position="110"/>
    </location>
</feature>
<evidence type="ECO:0000256" key="1">
    <source>
        <dbReference type="SAM" id="MobiDB-lite"/>
    </source>
</evidence>
<dbReference type="EMBL" id="ML996087">
    <property type="protein sequence ID" value="KAF2152001.1"/>
    <property type="molecule type" value="Genomic_DNA"/>
</dbReference>
<evidence type="ECO:0000313" key="4">
    <source>
        <dbReference type="Proteomes" id="UP000799439"/>
    </source>
</evidence>
<feature type="region of interest" description="Disordered" evidence="1">
    <location>
        <begin position="1"/>
        <end position="67"/>
    </location>
</feature>
<dbReference type="Pfam" id="PF13867">
    <property type="entry name" value="SAP30_Sin3_bdg"/>
    <property type="match status" value="1"/>
</dbReference>
<name>A0A9P4J0B7_9PEZI</name>
<feature type="domain" description="Histone deacetylase complex subunit SAP30 Sin3 binding" evidence="2">
    <location>
        <begin position="131"/>
        <end position="165"/>
    </location>
</feature>
<dbReference type="OrthoDB" id="510958at2759"/>